<feature type="domain" description="Lipoyl-binding" evidence="8">
    <location>
        <begin position="3"/>
        <end position="78"/>
    </location>
</feature>
<dbReference type="InterPro" id="IPR050743">
    <property type="entry name" value="2-oxoacid_DH_E2_comp"/>
</dbReference>
<dbReference type="InterPro" id="IPR000089">
    <property type="entry name" value="Biotin_lipoyl"/>
</dbReference>
<keyword evidence="11" id="KW-1185">Reference proteome</keyword>
<evidence type="ECO:0000259" key="8">
    <source>
        <dbReference type="PROSITE" id="PS50968"/>
    </source>
</evidence>
<feature type="domain" description="Peripheral subunit-binding (PSBD)" evidence="9">
    <location>
        <begin position="140"/>
        <end position="177"/>
    </location>
</feature>
<evidence type="ECO:0000256" key="2">
    <source>
        <dbReference type="ARBA" id="ARBA00007317"/>
    </source>
</evidence>
<dbReference type="Proteomes" id="UP000186677">
    <property type="component" value="Unassembled WGS sequence"/>
</dbReference>
<dbReference type="SUPFAM" id="SSF52777">
    <property type="entry name" value="CoA-dependent acyltransferases"/>
    <property type="match status" value="1"/>
</dbReference>
<evidence type="ECO:0000313" key="11">
    <source>
        <dbReference type="Proteomes" id="UP000186677"/>
    </source>
</evidence>
<evidence type="ECO:0000256" key="4">
    <source>
        <dbReference type="ARBA" id="ARBA00022679"/>
    </source>
</evidence>
<dbReference type="InterPro" id="IPR036625">
    <property type="entry name" value="E3-bd_dom_sf"/>
</dbReference>
<protein>
    <recommendedName>
        <fullName evidence="7">Dihydrolipoamide acetyltransferase component of pyruvate dehydrogenase complex</fullName>
        <ecNumber evidence="7">2.3.1.-</ecNumber>
    </recommendedName>
</protein>
<evidence type="ECO:0000256" key="6">
    <source>
        <dbReference type="ARBA" id="ARBA00023315"/>
    </source>
</evidence>
<dbReference type="EC" id="2.3.1.-" evidence="7"/>
<organism evidence="10 11">
    <name type="scientific">Pseudomonas versuta</name>
    <dbReference type="NCBI Taxonomy" id="1788301"/>
    <lineage>
        <taxon>Bacteria</taxon>
        <taxon>Pseudomonadati</taxon>
        <taxon>Pseudomonadota</taxon>
        <taxon>Gammaproteobacteria</taxon>
        <taxon>Pseudomonadales</taxon>
        <taxon>Pseudomonadaceae</taxon>
        <taxon>Pseudomonas</taxon>
    </lineage>
</organism>
<dbReference type="Gene3D" id="4.10.320.10">
    <property type="entry name" value="E3-binding domain"/>
    <property type="match status" value="1"/>
</dbReference>
<dbReference type="RefSeq" id="WP_060693573.1">
    <property type="nucleotide sequence ID" value="NZ_CP012676.1"/>
</dbReference>
<dbReference type="InterPro" id="IPR003016">
    <property type="entry name" value="2-oxoA_DH_lipoyl-BS"/>
</dbReference>
<dbReference type="InterPro" id="IPR011053">
    <property type="entry name" value="Single_hybrid_motif"/>
</dbReference>
<dbReference type="PANTHER" id="PTHR43178">
    <property type="entry name" value="DIHYDROLIPOAMIDE ACETYLTRANSFERASE COMPONENT OF PYRUVATE DEHYDROGENASE COMPLEX"/>
    <property type="match status" value="1"/>
</dbReference>
<dbReference type="Gene3D" id="2.40.50.100">
    <property type="match status" value="1"/>
</dbReference>
<keyword evidence="6 7" id="KW-0012">Acyltransferase</keyword>
<dbReference type="InterPro" id="IPR023213">
    <property type="entry name" value="CAT-like_dom_sf"/>
</dbReference>
<dbReference type="PROSITE" id="PS51826">
    <property type="entry name" value="PSBD"/>
    <property type="match status" value="1"/>
</dbReference>
<dbReference type="Pfam" id="PF00364">
    <property type="entry name" value="Biotin_lipoyl"/>
    <property type="match status" value="1"/>
</dbReference>
<dbReference type="SUPFAM" id="SSF47005">
    <property type="entry name" value="Peripheral subunit-binding domain of 2-oxo acid dehydrogenase complex"/>
    <property type="match status" value="1"/>
</dbReference>
<evidence type="ECO:0000313" key="10">
    <source>
        <dbReference type="EMBL" id="OKA21705.1"/>
    </source>
</evidence>
<accession>A0ABX3E8D9</accession>
<evidence type="ECO:0000256" key="3">
    <source>
        <dbReference type="ARBA" id="ARBA00011484"/>
    </source>
</evidence>
<evidence type="ECO:0000259" key="9">
    <source>
        <dbReference type="PROSITE" id="PS51826"/>
    </source>
</evidence>
<comment type="similarity">
    <text evidence="2 7">Belongs to the 2-oxoacid dehydrogenase family.</text>
</comment>
<proteinExistence type="inferred from homology"/>
<sequence length="426" mass="45570">MGTHVIKMPDIGEGIAQVELVEWFVKVGDMVSEDQVVADVMTDKATVDIPSPVAGRVLALGGQPGEVMAVGSELIRIEVEGAGNLRESAQPATAAEPPAAALKAAPQARVEVAVVTSPAIKPAPAQRPAPVAREANERPLASPAVRKRAWDAGIELRFVVGSGPAGRVLHDDLEAYLAQDNSPVAAPASGYAKRNDEQQIPVIGLRRKIAQRMQDAKRRAAHFSYVEEVDVTALEELRAQLNQKWGESRGKLTLLPFLVRAIVVALRDFPQINVRYDDEAQIITRFGAAHIGVAAQSEGGLMVPVVRHAETLTLWGAADEIARLANAVRTAKATREELSGSTITLTSLGALGGIVSTPVVNLPEVAIIGVNRIVERPVVVKGQIVIRKMMNLSSSFDHRVVDGMDAAQFIQAMRGLLEQPATLFLE</sequence>
<evidence type="ECO:0000256" key="1">
    <source>
        <dbReference type="ARBA" id="ARBA00001938"/>
    </source>
</evidence>
<comment type="caution">
    <text evidence="10">The sequence shown here is derived from an EMBL/GenBank/DDBJ whole genome shotgun (WGS) entry which is preliminary data.</text>
</comment>
<dbReference type="InterPro" id="IPR004167">
    <property type="entry name" value="PSBD"/>
</dbReference>
<comment type="cofactor">
    <cofactor evidence="1 7">
        <name>(R)-lipoate</name>
        <dbReference type="ChEBI" id="CHEBI:83088"/>
    </cofactor>
</comment>
<dbReference type="Gene3D" id="3.30.559.10">
    <property type="entry name" value="Chloramphenicol acetyltransferase-like domain"/>
    <property type="match status" value="1"/>
</dbReference>
<comment type="subunit">
    <text evidence="3">Forms a 24-polypeptide structural core with octahedral symmetry.</text>
</comment>
<name>A0ABX3E8D9_9PSED</name>
<dbReference type="CDD" id="cd06849">
    <property type="entry name" value="lipoyl_domain"/>
    <property type="match status" value="1"/>
</dbReference>
<dbReference type="PROSITE" id="PS00189">
    <property type="entry name" value="LIPOYL"/>
    <property type="match status" value="1"/>
</dbReference>
<evidence type="ECO:0000256" key="5">
    <source>
        <dbReference type="ARBA" id="ARBA00022823"/>
    </source>
</evidence>
<keyword evidence="4 7" id="KW-0808">Transferase</keyword>
<dbReference type="Pfam" id="PF02817">
    <property type="entry name" value="E3_binding"/>
    <property type="match status" value="1"/>
</dbReference>
<dbReference type="PANTHER" id="PTHR43178:SF5">
    <property type="entry name" value="LIPOAMIDE ACYLTRANSFERASE COMPONENT OF BRANCHED-CHAIN ALPHA-KETO ACID DEHYDROGENASE COMPLEX, MITOCHONDRIAL"/>
    <property type="match status" value="1"/>
</dbReference>
<evidence type="ECO:0000256" key="7">
    <source>
        <dbReference type="RuleBase" id="RU003423"/>
    </source>
</evidence>
<dbReference type="SUPFAM" id="SSF51230">
    <property type="entry name" value="Single hybrid motif"/>
    <property type="match status" value="1"/>
</dbReference>
<reference evidence="10 11" key="1">
    <citation type="submission" date="2016-11" db="EMBL/GenBank/DDBJ databases">
        <title>Draft genome of Pseudomonas versuta A4R1.5.</title>
        <authorList>
            <person name="See-Too W.-S."/>
        </authorList>
    </citation>
    <scope>NUCLEOTIDE SEQUENCE [LARGE SCALE GENOMIC DNA]</scope>
    <source>
        <strain evidence="10 11">A4R1.5</strain>
    </source>
</reference>
<dbReference type="Pfam" id="PF00198">
    <property type="entry name" value="2-oxoacid_dh"/>
    <property type="match status" value="1"/>
</dbReference>
<gene>
    <name evidence="10" type="ORF">BOH73_10460</name>
</gene>
<dbReference type="EMBL" id="MPJC01000005">
    <property type="protein sequence ID" value="OKA21705.1"/>
    <property type="molecule type" value="Genomic_DNA"/>
</dbReference>
<dbReference type="InterPro" id="IPR001078">
    <property type="entry name" value="2-oxoacid_DH_actylTfrase"/>
</dbReference>
<dbReference type="PROSITE" id="PS50968">
    <property type="entry name" value="BIOTINYL_LIPOYL"/>
    <property type="match status" value="1"/>
</dbReference>
<keyword evidence="5 7" id="KW-0450">Lipoyl</keyword>